<evidence type="ECO:0000313" key="1">
    <source>
        <dbReference type="EMBL" id="KAK6914751.1"/>
    </source>
</evidence>
<organism evidence="1 2">
    <name type="scientific">Dillenia turbinata</name>
    <dbReference type="NCBI Taxonomy" id="194707"/>
    <lineage>
        <taxon>Eukaryota</taxon>
        <taxon>Viridiplantae</taxon>
        <taxon>Streptophyta</taxon>
        <taxon>Embryophyta</taxon>
        <taxon>Tracheophyta</taxon>
        <taxon>Spermatophyta</taxon>
        <taxon>Magnoliopsida</taxon>
        <taxon>eudicotyledons</taxon>
        <taxon>Gunneridae</taxon>
        <taxon>Pentapetalae</taxon>
        <taxon>Dilleniales</taxon>
        <taxon>Dilleniaceae</taxon>
        <taxon>Dillenia</taxon>
    </lineage>
</organism>
<accession>A0AAN8UMZ0</accession>
<feature type="non-terminal residue" evidence="1">
    <location>
        <position position="64"/>
    </location>
</feature>
<comment type="caution">
    <text evidence="1">The sequence shown here is derived from an EMBL/GenBank/DDBJ whole genome shotgun (WGS) entry which is preliminary data.</text>
</comment>
<sequence>MGSGLYRGILAKVTFKGYHHGLSLLYLTFSDPFSNFEFCNVNMKLIIRSHEGPDAREKRPGLAG</sequence>
<dbReference type="Proteomes" id="UP001370490">
    <property type="component" value="Unassembled WGS sequence"/>
</dbReference>
<keyword evidence="2" id="KW-1185">Reference proteome</keyword>
<reference evidence="1 2" key="1">
    <citation type="submission" date="2023-12" db="EMBL/GenBank/DDBJ databases">
        <title>A high-quality genome assembly for Dillenia turbinata (Dilleniales).</title>
        <authorList>
            <person name="Chanderbali A."/>
        </authorList>
    </citation>
    <scope>NUCLEOTIDE SEQUENCE [LARGE SCALE GENOMIC DNA]</scope>
    <source>
        <strain evidence="1">LSX21</strain>
        <tissue evidence="1">Leaf</tissue>
    </source>
</reference>
<proteinExistence type="predicted"/>
<evidence type="ECO:0000313" key="2">
    <source>
        <dbReference type="Proteomes" id="UP001370490"/>
    </source>
</evidence>
<name>A0AAN8UMZ0_9MAGN</name>
<protein>
    <submittedName>
        <fullName evidence="1">Uncharacterized protein</fullName>
    </submittedName>
</protein>
<dbReference type="EMBL" id="JBAMMX010000025">
    <property type="protein sequence ID" value="KAK6914751.1"/>
    <property type="molecule type" value="Genomic_DNA"/>
</dbReference>
<dbReference type="AlphaFoldDB" id="A0AAN8UMZ0"/>
<gene>
    <name evidence="1" type="ORF">RJ641_019868</name>
</gene>